<evidence type="ECO:0000256" key="1">
    <source>
        <dbReference type="SAM" id="MobiDB-lite"/>
    </source>
</evidence>
<feature type="region of interest" description="Disordered" evidence="1">
    <location>
        <begin position="264"/>
        <end position="283"/>
    </location>
</feature>
<protein>
    <submittedName>
        <fullName evidence="2">Putative rab gtpase domain-containing protein</fullName>
    </submittedName>
</protein>
<accession>W4VRC6</accession>
<feature type="compositionally biased region" description="Low complexity" evidence="1">
    <location>
        <begin position="1066"/>
        <end position="1081"/>
    </location>
</feature>
<dbReference type="EMBL" id="GANO01004172">
    <property type="protein sequence ID" value="JAB55699.1"/>
    <property type="molecule type" value="mRNA"/>
</dbReference>
<reference evidence="2" key="1">
    <citation type="journal article" date="2014" name="Insect Biochem. Mol. Biol.">
        <title>An insight into the sialome of the frog biting fly, Corethrella appendiculata.</title>
        <authorList>
            <person name="Ribeiro J.M.C."/>
            <person name="Chagas A.C."/>
            <person name="Pham V.M."/>
            <person name="Lounibos L.P."/>
            <person name="Calvo E."/>
        </authorList>
    </citation>
    <scope>NUCLEOTIDE SEQUENCE</scope>
    <source>
        <tissue evidence="2">Salivary glands</tissue>
    </source>
</reference>
<feature type="compositionally biased region" description="Low complexity" evidence="1">
    <location>
        <begin position="795"/>
        <end position="816"/>
    </location>
</feature>
<evidence type="ECO:0000313" key="2">
    <source>
        <dbReference type="EMBL" id="JAB55699.1"/>
    </source>
</evidence>
<feature type="region of interest" description="Disordered" evidence="1">
    <location>
        <begin position="875"/>
        <end position="918"/>
    </location>
</feature>
<feature type="region of interest" description="Disordered" evidence="1">
    <location>
        <begin position="437"/>
        <end position="467"/>
    </location>
</feature>
<feature type="compositionally biased region" description="Polar residues" evidence="1">
    <location>
        <begin position="897"/>
        <end position="908"/>
    </location>
</feature>
<organism evidence="2">
    <name type="scientific">Corethrella appendiculata</name>
    <dbReference type="NCBI Taxonomy" id="1370023"/>
    <lineage>
        <taxon>Eukaryota</taxon>
        <taxon>Metazoa</taxon>
        <taxon>Ecdysozoa</taxon>
        <taxon>Arthropoda</taxon>
        <taxon>Hexapoda</taxon>
        <taxon>Insecta</taxon>
        <taxon>Pterygota</taxon>
        <taxon>Neoptera</taxon>
        <taxon>Endopterygota</taxon>
        <taxon>Diptera</taxon>
        <taxon>Nematocera</taxon>
        <taxon>Culicoidea</taxon>
        <taxon>Chaoboridae</taxon>
        <taxon>Corethrella</taxon>
    </lineage>
</organism>
<feature type="compositionally biased region" description="Basic residues" evidence="1">
    <location>
        <begin position="125"/>
        <end position="150"/>
    </location>
</feature>
<feature type="compositionally biased region" description="Low complexity" evidence="1">
    <location>
        <begin position="94"/>
        <end position="103"/>
    </location>
</feature>
<feature type="compositionally biased region" description="Basic and acidic residues" evidence="1">
    <location>
        <begin position="445"/>
        <end position="454"/>
    </location>
</feature>
<feature type="region of interest" description="Disordered" evidence="1">
    <location>
        <begin position="783"/>
        <end position="816"/>
    </location>
</feature>
<feature type="region of interest" description="Disordered" evidence="1">
    <location>
        <begin position="1297"/>
        <end position="1317"/>
    </location>
</feature>
<proteinExistence type="evidence at transcript level"/>
<sequence>KEKKMEQEDGEIIENDFENISSDEEFTIRERIAELEARNIEIQKIDTISDVSYDFGLNYGKENYIQISDDEDVFYYESVKKYVGESGGLKRKSNSAGGSSSSSKKVKNPLHLYHNHYHDGNNKTRSNRSKRHLIKRKRNCTHQKKRRKQIRLQTPSPPRLFLSSTESESDCELLLNRNDLDTALKRGNSTSNNNNKFLSLNPLKEKLNILTNNVNVAQENNLVVNDNADDDIDDEELQLRLIALKSKQEIKNIDIETLTTANENASISDKPSENTEKSVALSRQDSSTEEYELRMLALKSAYVKKHEARVKKRLENERPYSPTDDIVSAKTVAITEPKQAETNSLQPQIKRTIIDELDDIEMIEEIPIIVEINSSDEDDVNGNLNTDNCNDNGDNMDISPATSPIPLAISASSLSVQLIQNPIDCETFLQQPIDMDLESEDESAETEKSNKNLEPEQFPPAEKDVEVSTEDNDKTMRADDDVPLNLVINEQNSSLKNNQPNEVIATSENEIDDENLLREFLLSKLPTHNNSKNSISKNKIFETQDQNTTKIEANLKSDDDTDDLRNLLLATMSSNANNKLENSSVQLIVKKPSPETNLKNAVKRFSNKNHSSNSSAKEETANILTNDNHFKQLSIDIAPIAIETNTANIVKNQNVLNSNEKRLKRKRKKSSAQEEKDKNNQKEKERINSSPKIIKKLINSSVQIVTKKLVNNPNKLINANSPTTLIKFDKVPQMIIQVGNSESDSDSDYYPEIINTSEEINSLNEIDKQLRETDNNSPMHVLLDSPVYSPAPTTASAQQIPSSSSPSVNNSEKQTSVVSATTTTTTAAAAAAVKLTTALSVESTTTITPTNVIEQPAKTNLAFEEKLDNYLKTVRKQSDQTKKPVDANPQQQQHQQPKSNSTIISTKATGPITPSAVRHLPKSSQLEYKRLVARMALLEKQKQVRLKSIKNSTRKIPKTQSAVPAVAAVTTPTNNENENSQNKTESLQVTIKNPDINLSKNNFVITLTNDKRNVVNKNDAIRKTTTATVSNVIVKPVLLKNPTMITVPMAKSSSSTVENHQTHSINENSISNNNKKQSTSTFVPASIDSGTSSMVRSAPKPTIINQPKTNSQANVALEIAFEKLTNMKEEEKLKMLDKSEENYHLHSQVFLNELNDLITTLMCAQKEREKQFDLENKVEYLREKLSKLEPALEAQKKKMARIFPALQATHKNIISSRDKCVTLNNICINVGKKIKGQTYQIPRNLRSEILNQLKTLSNETKKLKSMKKMSLHEFTRHAFDSHSKTKPNKNESIASCSTSMAMSSTNNNNVEVENENNSDDIDKVEKVDKCDESNKSIIICDGTIPAKSHEVLVVQEEFVQNSNIVSKYNSPLDSLMSKSYGNKGNGIICPFQLTGKCEDVDCEYEHLKS</sequence>
<feature type="region of interest" description="Disordered" evidence="1">
    <location>
        <begin position="658"/>
        <end position="688"/>
    </location>
</feature>
<feature type="region of interest" description="Disordered" evidence="1">
    <location>
        <begin position="1066"/>
        <end position="1107"/>
    </location>
</feature>
<feature type="compositionally biased region" description="Basic and acidic residues" evidence="1">
    <location>
        <begin position="671"/>
        <end position="687"/>
    </location>
</feature>
<feature type="compositionally biased region" description="Low complexity" evidence="1">
    <location>
        <begin position="1297"/>
        <end position="1311"/>
    </location>
</feature>
<feature type="non-terminal residue" evidence="2">
    <location>
        <position position="1"/>
    </location>
</feature>
<feature type="compositionally biased region" description="Basic and acidic residues" evidence="1">
    <location>
        <begin position="876"/>
        <end position="885"/>
    </location>
</feature>
<name>W4VRC6_9DIPT</name>
<feature type="region of interest" description="Disordered" evidence="1">
    <location>
        <begin position="87"/>
        <end position="163"/>
    </location>
</feature>